<comment type="catalytic activity">
    <reaction evidence="7">
        <text>(6S)-5,6,7,8-tetrahydrofolate + NADP(+) = 7,8-dihydrofolate + NADPH + H(+)</text>
        <dbReference type="Rhea" id="RHEA:15009"/>
        <dbReference type="ChEBI" id="CHEBI:15378"/>
        <dbReference type="ChEBI" id="CHEBI:57451"/>
        <dbReference type="ChEBI" id="CHEBI:57453"/>
        <dbReference type="ChEBI" id="CHEBI:57783"/>
        <dbReference type="ChEBI" id="CHEBI:58349"/>
        <dbReference type="EC" id="1.5.1.3"/>
    </reaction>
</comment>
<dbReference type="GO" id="GO:0046655">
    <property type="term" value="P:folic acid metabolic process"/>
    <property type="evidence" value="ECO:0007669"/>
    <property type="project" value="TreeGrafter"/>
</dbReference>
<name>A0AA40IV37_CLONO</name>
<keyword evidence="4 7" id="KW-0554">One-carbon metabolism</keyword>
<evidence type="ECO:0000313" key="11">
    <source>
        <dbReference type="Proteomes" id="UP000027770"/>
    </source>
</evidence>
<dbReference type="EMBL" id="JENW01000032">
    <property type="protein sequence ID" value="KEI17432.1"/>
    <property type="molecule type" value="Genomic_DNA"/>
</dbReference>
<dbReference type="SUPFAM" id="SSF53597">
    <property type="entry name" value="Dihydrofolate reductase-like"/>
    <property type="match status" value="1"/>
</dbReference>
<dbReference type="GO" id="GO:0050661">
    <property type="term" value="F:NADP binding"/>
    <property type="evidence" value="ECO:0007669"/>
    <property type="project" value="InterPro"/>
</dbReference>
<sequence>MLSFVVAIDKNNLIGKNNKLPWNLPCDLNHFKEITLKESKTIIMGRKTFETLPNILPGRKHIILTENQNYVINNTNVEVIYNITKLTELIKSHKEYFVIGGGKIFSLLLPHATKIYMTKINHSFEGDTFFPELDMTKWEITECIHGTLNDENIYKHTFLTLCKKLNSKFI</sequence>
<comment type="function">
    <text evidence="7">Key enzyme in folate metabolism. Catalyzes an essential reaction for de novo glycine and purine synthesis, and for DNA precursor synthesis.</text>
</comment>
<keyword evidence="6 7" id="KW-0560">Oxidoreductase</keyword>
<dbReference type="PRINTS" id="PR00070">
    <property type="entry name" value="DHFR"/>
</dbReference>
<protein>
    <recommendedName>
        <fullName evidence="3 7">Dihydrofolate reductase</fullName>
        <ecNumber evidence="3 7">1.5.1.3</ecNumber>
    </recommendedName>
</protein>
<organism evidence="10 11">
    <name type="scientific">Clostridium novyi B str. ATCC 27606</name>
    <dbReference type="NCBI Taxonomy" id="1443123"/>
    <lineage>
        <taxon>Bacteria</taxon>
        <taxon>Bacillati</taxon>
        <taxon>Bacillota</taxon>
        <taxon>Clostridia</taxon>
        <taxon>Eubacteriales</taxon>
        <taxon>Clostridiaceae</taxon>
        <taxon>Clostridium</taxon>
    </lineage>
</organism>
<evidence type="ECO:0000259" key="9">
    <source>
        <dbReference type="PROSITE" id="PS51330"/>
    </source>
</evidence>
<dbReference type="Gene3D" id="3.40.430.10">
    <property type="entry name" value="Dihydrofolate Reductase, subunit A"/>
    <property type="match status" value="1"/>
</dbReference>
<dbReference type="GO" id="GO:0004146">
    <property type="term" value="F:dihydrofolate reductase activity"/>
    <property type="evidence" value="ECO:0007669"/>
    <property type="project" value="UniProtKB-EC"/>
</dbReference>
<dbReference type="GO" id="GO:0016301">
    <property type="term" value="F:kinase activity"/>
    <property type="evidence" value="ECO:0007669"/>
    <property type="project" value="UniProtKB-KW"/>
</dbReference>
<dbReference type="PROSITE" id="PS51330">
    <property type="entry name" value="DHFR_2"/>
    <property type="match status" value="1"/>
</dbReference>
<dbReference type="InterPro" id="IPR001796">
    <property type="entry name" value="DHFR_dom"/>
</dbReference>
<evidence type="ECO:0000256" key="8">
    <source>
        <dbReference type="RuleBase" id="RU004474"/>
    </source>
</evidence>
<feature type="domain" description="DHFR" evidence="9">
    <location>
        <begin position="1"/>
        <end position="163"/>
    </location>
</feature>
<evidence type="ECO:0000256" key="5">
    <source>
        <dbReference type="ARBA" id="ARBA00022857"/>
    </source>
</evidence>
<comment type="similarity">
    <text evidence="2 7 8">Belongs to the dihydrofolate reductase family.</text>
</comment>
<dbReference type="CDD" id="cd00209">
    <property type="entry name" value="DHFR"/>
    <property type="match status" value="1"/>
</dbReference>
<keyword evidence="5 7" id="KW-0521">NADP</keyword>
<comment type="pathway">
    <text evidence="1 7">Cofactor biosynthesis; tetrahydrofolate biosynthesis; 5,6,7,8-tetrahydrofolate from 7,8-dihydrofolate: step 1/1.</text>
</comment>
<evidence type="ECO:0000256" key="1">
    <source>
        <dbReference type="ARBA" id="ARBA00004903"/>
    </source>
</evidence>
<dbReference type="Pfam" id="PF00186">
    <property type="entry name" value="DHFR_1"/>
    <property type="match status" value="1"/>
</dbReference>
<keyword evidence="11" id="KW-1185">Reference proteome</keyword>
<reference evidence="10 11" key="1">
    <citation type="submission" date="2014-02" db="EMBL/GenBank/DDBJ databases">
        <title>Plasmidome dynamics in the species complex Clostridium novyi sensu lato converts strains of independent lineages into distinctly different pathogens.</title>
        <authorList>
            <person name="Skarin H."/>
            <person name="Segerman B."/>
        </authorList>
    </citation>
    <scope>NUCLEOTIDE SEQUENCE [LARGE SCALE GENOMIC DNA]</scope>
    <source>
        <strain evidence="10 11">ATCC 27606</strain>
    </source>
</reference>
<dbReference type="InterPro" id="IPR024072">
    <property type="entry name" value="DHFR-like_dom_sf"/>
</dbReference>
<dbReference type="PROSITE" id="PS00075">
    <property type="entry name" value="DHFR_1"/>
    <property type="match status" value="1"/>
</dbReference>
<dbReference type="AlphaFoldDB" id="A0AA40IV37"/>
<comment type="caution">
    <text evidence="10">The sequence shown here is derived from an EMBL/GenBank/DDBJ whole genome shotgun (WGS) entry which is preliminary data.</text>
</comment>
<dbReference type="PANTHER" id="PTHR48069">
    <property type="entry name" value="DIHYDROFOLATE REDUCTASE"/>
    <property type="match status" value="1"/>
</dbReference>
<keyword evidence="10" id="KW-0808">Transferase</keyword>
<dbReference type="RefSeq" id="WP_039217991.1">
    <property type="nucleotide sequence ID" value="NZ_JENW01000032.1"/>
</dbReference>
<dbReference type="GO" id="GO:0046654">
    <property type="term" value="P:tetrahydrofolate biosynthetic process"/>
    <property type="evidence" value="ECO:0007669"/>
    <property type="project" value="InterPro"/>
</dbReference>
<dbReference type="GO" id="GO:0046452">
    <property type="term" value="P:dihydrofolate metabolic process"/>
    <property type="evidence" value="ECO:0007669"/>
    <property type="project" value="TreeGrafter"/>
</dbReference>
<evidence type="ECO:0000256" key="6">
    <source>
        <dbReference type="ARBA" id="ARBA00023002"/>
    </source>
</evidence>
<dbReference type="PIRSF" id="PIRSF000194">
    <property type="entry name" value="DHFR"/>
    <property type="match status" value="1"/>
</dbReference>
<accession>A0AA40IV37</accession>
<evidence type="ECO:0000256" key="4">
    <source>
        <dbReference type="ARBA" id="ARBA00022563"/>
    </source>
</evidence>
<dbReference type="Proteomes" id="UP000027770">
    <property type="component" value="Unassembled WGS sequence"/>
</dbReference>
<evidence type="ECO:0000256" key="3">
    <source>
        <dbReference type="ARBA" id="ARBA00012856"/>
    </source>
</evidence>
<dbReference type="EC" id="1.5.1.3" evidence="3 7"/>
<gene>
    <name evidence="10" type="ORF">Z959_07320</name>
</gene>
<dbReference type="GO" id="GO:0006730">
    <property type="term" value="P:one-carbon metabolic process"/>
    <property type="evidence" value="ECO:0007669"/>
    <property type="project" value="UniProtKB-KW"/>
</dbReference>
<proteinExistence type="inferred from homology"/>
<keyword evidence="10" id="KW-0418">Kinase</keyword>
<dbReference type="InterPro" id="IPR017925">
    <property type="entry name" value="DHFR_CS"/>
</dbReference>
<evidence type="ECO:0000256" key="7">
    <source>
        <dbReference type="PIRNR" id="PIRNR000194"/>
    </source>
</evidence>
<dbReference type="PANTHER" id="PTHR48069:SF3">
    <property type="entry name" value="DIHYDROFOLATE REDUCTASE"/>
    <property type="match status" value="1"/>
</dbReference>
<evidence type="ECO:0000256" key="2">
    <source>
        <dbReference type="ARBA" id="ARBA00009539"/>
    </source>
</evidence>
<dbReference type="GO" id="GO:0005829">
    <property type="term" value="C:cytosol"/>
    <property type="evidence" value="ECO:0007669"/>
    <property type="project" value="TreeGrafter"/>
</dbReference>
<dbReference type="InterPro" id="IPR012259">
    <property type="entry name" value="DHFR"/>
</dbReference>
<evidence type="ECO:0000313" key="10">
    <source>
        <dbReference type="EMBL" id="KEI17432.1"/>
    </source>
</evidence>